<gene>
    <name evidence="1" type="ORF">HAX54_009453</name>
</gene>
<protein>
    <submittedName>
        <fullName evidence="1">Uncharacterized protein</fullName>
    </submittedName>
</protein>
<feature type="non-terminal residue" evidence="1">
    <location>
        <position position="1"/>
    </location>
</feature>
<proteinExistence type="predicted"/>
<comment type="caution">
    <text evidence="1">The sequence shown here is derived from an EMBL/GenBank/DDBJ whole genome shotgun (WGS) entry which is preliminary data.</text>
</comment>
<accession>A0ABS8X041</accession>
<keyword evidence="2" id="KW-1185">Reference proteome</keyword>
<reference evidence="1 2" key="1">
    <citation type="journal article" date="2021" name="BMC Genomics">
        <title>Datura genome reveals duplications of psychoactive alkaloid biosynthetic genes and high mutation rate following tissue culture.</title>
        <authorList>
            <person name="Rajewski A."/>
            <person name="Carter-House D."/>
            <person name="Stajich J."/>
            <person name="Litt A."/>
        </authorList>
    </citation>
    <scope>NUCLEOTIDE SEQUENCE [LARGE SCALE GENOMIC DNA]</scope>
    <source>
        <strain evidence="1">AR-01</strain>
    </source>
</reference>
<evidence type="ECO:0000313" key="2">
    <source>
        <dbReference type="Proteomes" id="UP000823775"/>
    </source>
</evidence>
<sequence>GFGSKRLPMIRNQNSAMNALCMGMRRLNVGTEEKEGRIGSLLPIGEVLAKEYDDTLLKPLEEGKQVDTRGPKRCGNLRDAVEESIGNFMPSKTP</sequence>
<evidence type="ECO:0000313" key="1">
    <source>
        <dbReference type="EMBL" id="MCE3216922.1"/>
    </source>
</evidence>
<name>A0ABS8X041_DATST</name>
<dbReference type="Proteomes" id="UP000823775">
    <property type="component" value="Unassembled WGS sequence"/>
</dbReference>
<dbReference type="EMBL" id="JACEIK010015108">
    <property type="protein sequence ID" value="MCE3216922.1"/>
    <property type="molecule type" value="Genomic_DNA"/>
</dbReference>
<organism evidence="1 2">
    <name type="scientific">Datura stramonium</name>
    <name type="common">Jimsonweed</name>
    <name type="synonym">Common thornapple</name>
    <dbReference type="NCBI Taxonomy" id="4076"/>
    <lineage>
        <taxon>Eukaryota</taxon>
        <taxon>Viridiplantae</taxon>
        <taxon>Streptophyta</taxon>
        <taxon>Embryophyta</taxon>
        <taxon>Tracheophyta</taxon>
        <taxon>Spermatophyta</taxon>
        <taxon>Magnoliopsida</taxon>
        <taxon>eudicotyledons</taxon>
        <taxon>Gunneridae</taxon>
        <taxon>Pentapetalae</taxon>
        <taxon>asterids</taxon>
        <taxon>lamiids</taxon>
        <taxon>Solanales</taxon>
        <taxon>Solanaceae</taxon>
        <taxon>Solanoideae</taxon>
        <taxon>Datureae</taxon>
        <taxon>Datura</taxon>
    </lineage>
</organism>